<feature type="domain" description="Catalase core" evidence="7">
    <location>
        <begin position="32"/>
        <end position="396"/>
    </location>
</feature>
<dbReference type="GO" id="GO:0004096">
    <property type="term" value="F:catalase activity"/>
    <property type="evidence" value="ECO:0007669"/>
    <property type="project" value="InterPro"/>
</dbReference>
<evidence type="ECO:0000256" key="4">
    <source>
        <dbReference type="ARBA" id="ARBA00022723"/>
    </source>
</evidence>
<evidence type="ECO:0000259" key="7">
    <source>
        <dbReference type="SMART" id="SM01060"/>
    </source>
</evidence>
<dbReference type="Proteomes" id="UP000274922">
    <property type="component" value="Unassembled WGS sequence"/>
</dbReference>
<keyword evidence="5" id="KW-0560">Oxidoreductase</keyword>
<dbReference type="GO" id="GO:0042744">
    <property type="term" value="P:hydrogen peroxide catabolic process"/>
    <property type="evidence" value="ECO:0007669"/>
    <property type="project" value="TreeGrafter"/>
</dbReference>
<keyword evidence="4" id="KW-0479">Metal-binding</keyword>
<dbReference type="EMBL" id="ML014185">
    <property type="protein sequence ID" value="RKP01114.1"/>
    <property type="molecule type" value="Genomic_DNA"/>
</dbReference>
<dbReference type="PRINTS" id="PR00067">
    <property type="entry name" value="CATALASE"/>
</dbReference>
<dbReference type="SMART" id="SM01060">
    <property type="entry name" value="Catalase"/>
    <property type="match status" value="1"/>
</dbReference>
<sequence length="398" mass="44777">MLTRAPVGVDGDDPWGLHAKRPDACRLPSAFGRGFPCIISHHIASFHIASDRIDHSLMQDARLQEKLSHFNRERIAPRVCYAKGTGAAGYFVVTHDIAAHTTARFLSRVGRRTPLFLRFSHFRGDKGAADTRRDHRGAALKLYTEEGNLDLVCASLPVYPIRDAARFPDLVRALRRHPRTGLEDPRAFWDFLSLQPCALHYLLMLFSDRGLPDGFAHMPFYSGHVLKLVDASGHVRFAKWHFTPAQGIRSLDPTRAARLAASDPDYAVRDLQTRIDAEAFPTWTAWIQLLDIEQVAALPWDPLDVTKVWPHALAPLLEVGRIVLNRVPENDFNATEQAAFSPANLVPGIEATYEMQARLFAYRDTQYHRLGPNFAQIPVNTAYMAGDTPNHWDGQMHI</sequence>
<evidence type="ECO:0000256" key="3">
    <source>
        <dbReference type="ARBA" id="ARBA00022617"/>
    </source>
</evidence>
<dbReference type="InterPro" id="IPR011614">
    <property type="entry name" value="Catalase_core"/>
</dbReference>
<gene>
    <name evidence="8" type="ORF">CXG81DRAFT_12404</name>
</gene>
<evidence type="ECO:0000256" key="1">
    <source>
        <dbReference type="ARBA" id="ARBA00005329"/>
    </source>
</evidence>
<dbReference type="PANTHER" id="PTHR11465">
    <property type="entry name" value="CATALASE"/>
    <property type="match status" value="1"/>
</dbReference>
<dbReference type="Gene3D" id="2.40.180.10">
    <property type="entry name" value="Catalase core domain"/>
    <property type="match status" value="1"/>
</dbReference>
<protein>
    <recommendedName>
        <fullName evidence="7">Catalase core domain-containing protein</fullName>
    </recommendedName>
</protein>
<dbReference type="InterPro" id="IPR020835">
    <property type="entry name" value="Catalase_sf"/>
</dbReference>
<comment type="similarity">
    <text evidence="1">Belongs to the catalase family.</text>
</comment>
<dbReference type="OrthoDB" id="6880011at2759"/>
<keyword evidence="9" id="KW-1185">Reference proteome</keyword>
<evidence type="ECO:0000313" key="8">
    <source>
        <dbReference type="EMBL" id="RKP01114.1"/>
    </source>
</evidence>
<keyword evidence="2" id="KW-0575">Peroxidase</keyword>
<dbReference type="AlphaFoldDB" id="A0A4P9X7A3"/>
<evidence type="ECO:0000256" key="5">
    <source>
        <dbReference type="ARBA" id="ARBA00023002"/>
    </source>
</evidence>
<dbReference type="GO" id="GO:0005739">
    <property type="term" value="C:mitochondrion"/>
    <property type="evidence" value="ECO:0007669"/>
    <property type="project" value="TreeGrafter"/>
</dbReference>
<keyword evidence="6" id="KW-0408">Iron</keyword>
<dbReference type="InterPro" id="IPR002226">
    <property type="entry name" value="Catalase_haem_BS"/>
</dbReference>
<proteinExistence type="inferred from homology"/>
<keyword evidence="3" id="KW-0349">Heme</keyword>
<evidence type="ECO:0000313" key="9">
    <source>
        <dbReference type="Proteomes" id="UP000274922"/>
    </source>
</evidence>
<name>A0A4P9X7A3_9FUNG</name>
<dbReference type="GO" id="GO:0046872">
    <property type="term" value="F:metal ion binding"/>
    <property type="evidence" value="ECO:0007669"/>
    <property type="project" value="UniProtKB-KW"/>
</dbReference>
<organism evidence="8 9">
    <name type="scientific">Caulochytrium protostelioides</name>
    <dbReference type="NCBI Taxonomy" id="1555241"/>
    <lineage>
        <taxon>Eukaryota</taxon>
        <taxon>Fungi</taxon>
        <taxon>Fungi incertae sedis</taxon>
        <taxon>Chytridiomycota</taxon>
        <taxon>Chytridiomycota incertae sedis</taxon>
        <taxon>Chytridiomycetes</taxon>
        <taxon>Caulochytriales</taxon>
        <taxon>Caulochytriaceae</taxon>
        <taxon>Caulochytrium</taxon>
    </lineage>
</organism>
<dbReference type="SUPFAM" id="SSF56634">
    <property type="entry name" value="Heme-dependent catalase-like"/>
    <property type="match status" value="1"/>
</dbReference>
<dbReference type="GO" id="GO:0042542">
    <property type="term" value="P:response to hydrogen peroxide"/>
    <property type="evidence" value="ECO:0007669"/>
    <property type="project" value="TreeGrafter"/>
</dbReference>
<dbReference type="GO" id="GO:0005777">
    <property type="term" value="C:peroxisome"/>
    <property type="evidence" value="ECO:0007669"/>
    <property type="project" value="TreeGrafter"/>
</dbReference>
<dbReference type="GO" id="GO:0020037">
    <property type="term" value="F:heme binding"/>
    <property type="evidence" value="ECO:0007669"/>
    <property type="project" value="InterPro"/>
</dbReference>
<dbReference type="PROSITE" id="PS00437">
    <property type="entry name" value="CATALASE_1"/>
    <property type="match status" value="1"/>
</dbReference>
<reference evidence="9" key="1">
    <citation type="journal article" date="2018" name="Nat. Microbiol.">
        <title>Leveraging single-cell genomics to expand the fungal tree of life.</title>
        <authorList>
            <person name="Ahrendt S.R."/>
            <person name="Quandt C.A."/>
            <person name="Ciobanu D."/>
            <person name="Clum A."/>
            <person name="Salamov A."/>
            <person name="Andreopoulos B."/>
            <person name="Cheng J.F."/>
            <person name="Woyke T."/>
            <person name="Pelin A."/>
            <person name="Henrissat B."/>
            <person name="Reynolds N.K."/>
            <person name="Benny G.L."/>
            <person name="Smith M.E."/>
            <person name="James T.Y."/>
            <person name="Grigoriev I.V."/>
        </authorList>
    </citation>
    <scope>NUCLEOTIDE SEQUENCE [LARGE SCALE GENOMIC DNA]</scope>
    <source>
        <strain evidence="9">ATCC 52028</strain>
    </source>
</reference>
<accession>A0A4P9X7A3</accession>
<evidence type="ECO:0000256" key="2">
    <source>
        <dbReference type="ARBA" id="ARBA00022559"/>
    </source>
</evidence>
<dbReference type="STRING" id="1555241.A0A4P9X7A3"/>
<evidence type="ECO:0000256" key="6">
    <source>
        <dbReference type="ARBA" id="ARBA00023004"/>
    </source>
</evidence>
<dbReference type="PROSITE" id="PS51402">
    <property type="entry name" value="CATALASE_3"/>
    <property type="match status" value="1"/>
</dbReference>
<dbReference type="PANTHER" id="PTHR11465:SF9">
    <property type="entry name" value="CATALASE"/>
    <property type="match status" value="1"/>
</dbReference>
<dbReference type="InterPro" id="IPR018028">
    <property type="entry name" value="Catalase"/>
</dbReference>
<feature type="non-terminal residue" evidence="8">
    <location>
        <position position="398"/>
    </location>
</feature>
<dbReference type="Pfam" id="PF00199">
    <property type="entry name" value="Catalase"/>
    <property type="match status" value="1"/>
</dbReference>